<dbReference type="EMBL" id="CP029752">
    <property type="protein sequence ID" value="QFG77153.1"/>
    <property type="molecule type" value="Genomic_DNA"/>
</dbReference>
<organism evidence="2">
    <name type="scientific">Raoultella planticola</name>
    <name type="common">Klebsiella planticola</name>
    <dbReference type="NCBI Taxonomy" id="575"/>
    <lineage>
        <taxon>Bacteria</taxon>
        <taxon>Pseudomonadati</taxon>
        <taxon>Pseudomonadota</taxon>
        <taxon>Gammaproteobacteria</taxon>
        <taxon>Enterobacterales</taxon>
        <taxon>Enterobacteriaceae</taxon>
        <taxon>Klebsiella/Raoultella group</taxon>
        <taxon>Raoultella</taxon>
    </lineage>
</organism>
<protein>
    <submittedName>
        <fullName evidence="2">Uncharacterized protein</fullName>
    </submittedName>
</protein>
<name>A0A5P6AB88_RAOPL</name>
<dbReference type="AlphaFoldDB" id="A0A5P6AB88"/>
<accession>A0A5P6AB88</accession>
<reference evidence="2" key="1">
    <citation type="submission" date="2018-05" db="EMBL/GenBank/DDBJ databases">
        <title>Bacterial isolates from healthy term breastfed infants carrying antibiotic resistance genes.</title>
        <authorList>
            <person name="Casaburi G."/>
        </authorList>
    </citation>
    <scope>NUCLEOTIDE SEQUENCE [LARGE SCALE GENOMIC DNA]</scope>
    <source>
        <strain evidence="2">7084_4</strain>
    </source>
</reference>
<gene>
    <name evidence="2" type="ORF">DMB90_14430</name>
</gene>
<feature type="region of interest" description="Disordered" evidence="1">
    <location>
        <begin position="38"/>
        <end position="61"/>
    </location>
</feature>
<proteinExistence type="predicted"/>
<evidence type="ECO:0000313" key="2">
    <source>
        <dbReference type="EMBL" id="QFG77153.1"/>
    </source>
</evidence>
<sequence>MYAATRGREHRPYRVYAVSKTRLALRLAGLRAHSSLCDGSPGKAFTPPPGDDSIARTEHTL</sequence>
<evidence type="ECO:0000256" key="1">
    <source>
        <dbReference type="SAM" id="MobiDB-lite"/>
    </source>
</evidence>